<dbReference type="OrthoDB" id="37484at2759"/>
<dbReference type="Gene3D" id="1.20.5.4130">
    <property type="match status" value="1"/>
</dbReference>
<proteinExistence type="predicted"/>
<dbReference type="Proteomes" id="UP000189703">
    <property type="component" value="Unplaced"/>
</dbReference>
<keyword evidence="3" id="KW-0547">Nucleotide-binding</keyword>
<feature type="domain" description="RNase H type-1" evidence="7">
    <location>
        <begin position="1286"/>
        <end position="1354"/>
    </location>
</feature>
<feature type="domain" description="Disease resistance N-terminal" evidence="8">
    <location>
        <begin position="129"/>
        <end position="217"/>
    </location>
</feature>
<dbReference type="FunFam" id="1.10.10.10:FF:000322">
    <property type="entry name" value="Probable disease resistance protein At1g63360"/>
    <property type="match status" value="1"/>
</dbReference>
<evidence type="ECO:0000259" key="7">
    <source>
        <dbReference type="Pfam" id="PF13456"/>
    </source>
</evidence>
<dbReference type="Pfam" id="PF00931">
    <property type="entry name" value="NB-ARC"/>
    <property type="match status" value="2"/>
</dbReference>
<dbReference type="GeneID" id="104606349"/>
<evidence type="ECO:0000313" key="11">
    <source>
        <dbReference type="Proteomes" id="UP000189703"/>
    </source>
</evidence>
<dbReference type="InterPro" id="IPR002182">
    <property type="entry name" value="NB-ARC"/>
</dbReference>
<dbReference type="Pfam" id="PF18052">
    <property type="entry name" value="Rx_N"/>
    <property type="match status" value="1"/>
</dbReference>
<keyword evidence="2" id="KW-0677">Repeat</keyword>
<evidence type="ECO:0000256" key="1">
    <source>
        <dbReference type="ARBA" id="ARBA00022614"/>
    </source>
</evidence>
<dbReference type="Pfam" id="PF13456">
    <property type="entry name" value="RVT_3"/>
    <property type="match status" value="1"/>
</dbReference>
<dbReference type="Gene3D" id="3.30.420.10">
    <property type="entry name" value="Ribonuclease H-like superfamily/Ribonuclease H"/>
    <property type="match status" value="1"/>
</dbReference>
<dbReference type="GO" id="GO:0006952">
    <property type="term" value="P:defense response"/>
    <property type="evidence" value="ECO:0007669"/>
    <property type="project" value="UniProtKB-KW"/>
</dbReference>
<dbReference type="GO" id="GO:0004523">
    <property type="term" value="F:RNA-DNA hybrid ribonuclease activity"/>
    <property type="evidence" value="ECO:0007669"/>
    <property type="project" value="InterPro"/>
</dbReference>
<dbReference type="SUPFAM" id="SSF53098">
    <property type="entry name" value="Ribonuclease H-like"/>
    <property type="match status" value="1"/>
</dbReference>
<dbReference type="InterPro" id="IPR042197">
    <property type="entry name" value="Apaf_helical"/>
</dbReference>
<dbReference type="InterPro" id="IPR001611">
    <property type="entry name" value="Leu-rich_rpt"/>
</dbReference>
<dbReference type="InParanoid" id="A0A1U8APQ9"/>
<accession>A0A1U8APQ9</accession>
<dbReference type="InterPro" id="IPR036397">
    <property type="entry name" value="RNaseH_sf"/>
</dbReference>
<dbReference type="InterPro" id="IPR058922">
    <property type="entry name" value="WHD_DRP"/>
</dbReference>
<keyword evidence="11" id="KW-1185">Reference proteome</keyword>
<dbReference type="InterPro" id="IPR012337">
    <property type="entry name" value="RNaseH-like_sf"/>
</dbReference>
<dbReference type="eggNOG" id="KOG4658">
    <property type="taxonomic scope" value="Eukaryota"/>
</dbReference>
<dbReference type="InterPro" id="IPR036388">
    <property type="entry name" value="WH-like_DNA-bd_sf"/>
</dbReference>
<feature type="domain" description="NB-ARC" evidence="6">
    <location>
        <begin position="335"/>
        <end position="441"/>
    </location>
</feature>
<feature type="domain" description="Disease resistance protein winged helix" evidence="9">
    <location>
        <begin position="526"/>
        <end position="599"/>
    </location>
</feature>
<dbReference type="Gene3D" id="1.10.8.430">
    <property type="entry name" value="Helical domain of apoptotic protease-activating factors"/>
    <property type="match status" value="1"/>
</dbReference>
<keyword evidence="1" id="KW-0433">Leucine-rich repeat</keyword>
<evidence type="ECO:0000256" key="4">
    <source>
        <dbReference type="ARBA" id="ARBA00022821"/>
    </source>
</evidence>
<protein>
    <submittedName>
        <fullName evidence="12">Disease resistance protein RGA3</fullName>
    </submittedName>
</protein>
<reference evidence="12" key="1">
    <citation type="submission" date="2025-08" db="UniProtKB">
        <authorList>
            <consortium name="RefSeq"/>
        </authorList>
    </citation>
    <scope>IDENTIFICATION</scope>
</reference>
<evidence type="ECO:0000313" key="12">
    <source>
        <dbReference type="RefSeq" id="XP_010269796.1"/>
    </source>
</evidence>
<dbReference type="SUPFAM" id="SSF52540">
    <property type="entry name" value="P-loop containing nucleoside triphosphate hydrolases"/>
    <property type="match status" value="1"/>
</dbReference>
<evidence type="ECO:0000259" key="10">
    <source>
        <dbReference type="Pfam" id="PF25019"/>
    </source>
</evidence>
<evidence type="ECO:0000259" key="6">
    <source>
        <dbReference type="Pfam" id="PF00931"/>
    </source>
</evidence>
<dbReference type="Gene3D" id="3.40.50.300">
    <property type="entry name" value="P-loop containing nucleotide triphosphate hydrolases"/>
    <property type="match status" value="2"/>
</dbReference>
<dbReference type="Pfam" id="PF13855">
    <property type="entry name" value="LRR_8"/>
    <property type="match status" value="1"/>
</dbReference>
<dbReference type="CDD" id="cd06222">
    <property type="entry name" value="RNase_H_like"/>
    <property type="match status" value="1"/>
</dbReference>
<dbReference type="GO" id="GO:0003676">
    <property type="term" value="F:nucleic acid binding"/>
    <property type="evidence" value="ECO:0007669"/>
    <property type="project" value="InterPro"/>
</dbReference>
<dbReference type="Gene3D" id="1.10.10.10">
    <property type="entry name" value="Winged helix-like DNA-binding domain superfamily/Winged helix DNA-binding domain"/>
    <property type="match status" value="1"/>
</dbReference>
<evidence type="ECO:0000256" key="3">
    <source>
        <dbReference type="ARBA" id="ARBA00022741"/>
    </source>
</evidence>
<feature type="domain" description="NB-ARC" evidence="6">
    <location>
        <begin position="288"/>
        <end position="333"/>
    </location>
</feature>
<dbReference type="Pfam" id="PF23559">
    <property type="entry name" value="WHD_DRP"/>
    <property type="match status" value="1"/>
</dbReference>
<evidence type="ECO:0000259" key="8">
    <source>
        <dbReference type="Pfam" id="PF18052"/>
    </source>
</evidence>
<dbReference type="PANTHER" id="PTHR36766:SF48">
    <property type="entry name" value="DISEASE RESISTANCE PROTEIN RGA3"/>
    <property type="match status" value="1"/>
</dbReference>
<keyword evidence="4" id="KW-0611">Plant defense</keyword>
<dbReference type="SUPFAM" id="SSF52058">
    <property type="entry name" value="L domain-like"/>
    <property type="match status" value="1"/>
</dbReference>
<dbReference type="Gene3D" id="3.80.10.10">
    <property type="entry name" value="Ribonuclease Inhibitor"/>
    <property type="match status" value="2"/>
</dbReference>
<evidence type="ECO:0000259" key="9">
    <source>
        <dbReference type="Pfam" id="PF23559"/>
    </source>
</evidence>
<dbReference type="GO" id="GO:0005524">
    <property type="term" value="F:ATP binding"/>
    <property type="evidence" value="ECO:0007669"/>
    <property type="project" value="UniProtKB-KW"/>
</dbReference>
<evidence type="ECO:0000256" key="2">
    <source>
        <dbReference type="ARBA" id="ARBA00022737"/>
    </source>
</evidence>
<dbReference type="PRINTS" id="PR00364">
    <property type="entry name" value="DISEASERSIST"/>
</dbReference>
<evidence type="ECO:0000256" key="5">
    <source>
        <dbReference type="ARBA" id="ARBA00022840"/>
    </source>
</evidence>
<dbReference type="GO" id="GO:0051707">
    <property type="term" value="P:response to other organism"/>
    <property type="evidence" value="ECO:0007669"/>
    <property type="project" value="UniProtKB-ARBA"/>
</dbReference>
<dbReference type="PANTHER" id="PTHR36766">
    <property type="entry name" value="PLANT BROAD-SPECTRUM MILDEW RESISTANCE PROTEIN RPW8"/>
    <property type="match status" value="1"/>
</dbReference>
<gene>
    <name evidence="12" type="primary">LOC104606349</name>
</gene>
<dbReference type="InterPro" id="IPR041118">
    <property type="entry name" value="Rx_N"/>
</dbReference>
<dbReference type="KEGG" id="nnu:104606349"/>
<dbReference type="InterPro" id="IPR027417">
    <property type="entry name" value="P-loop_NTPase"/>
</dbReference>
<dbReference type="InterPro" id="IPR056789">
    <property type="entry name" value="LRR_R13L1-DRL21"/>
</dbReference>
<feature type="domain" description="R13L1/DRL21-like LRR repeat region" evidence="10">
    <location>
        <begin position="785"/>
        <end position="910"/>
    </location>
</feature>
<dbReference type="Pfam" id="PF25019">
    <property type="entry name" value="LRR_R13L1-DRL21"/>
    <property type="match status" value="1"/>
</dbReference>
<dbReference type="GO" id="GO:0043531">
    <property type="term" value="F:ADP binding"/>
    <property type="evidence" value="ECO:0007669"/>
    <property type="project" value="InterPro"/>
</dbReference>
<dbReference type="OMA" id="ERVENHM"/>
<keyword evidence="5" id="KW-0067">ATP-binding</keyword>
<organism evidence="11 12">
    <name type="scientific">Nelumbo nucifera</name>
    <name type="common">Sacred lotus</name>
    <dbReference type="NCBI Taxonomy" id="4432"/>
    <lineage>
        <taxon>Eukaryota</taxon>
        <taxon>Viridiplantae</taxon>
        <taxon>Streptophyta</taxon>
        <taxon>Embryophyta</taxon>
        <taxon>Tracheophyta</taxon>
        <taxon>Spermatophyta</taxon>
        <taxon>Magnoliopsida</taxon>
        <taxon>Proteales</taxon>
        <taxon>Nelumbonaceae</taxon>
        <taxon>Nelumbo</taxon>
    </lineage>
</organism>
<dbReference type="InterPro" id="IPR002156">
    <property type="entry name" value="RNaseH_domain"/>
</dbReference>
<dbReference type="InterPro" id="IPR032675">
    <property type="entry name" value="LRR_dom_sf"/>
</dbReference>
<sequence length="1358" mass="155821">MPLPSVPSGKWEGVNDYLVARRRSWKAITNDEVAQWGNMEPGDLSAFASAHCMEVNSAIHAMALQTHIHRVDALDQRAANKKLQEAQIAQLFEESARYSEESLRMAAERELLGQQMTEVILSASVSSTVKMILWNLSSLIFQEFALREGVSISELEMLYSTLSLIQTVIHDAEERQSHEEAVKDWLKSLGDAACDADDVLDELLVRALRWKEDKGMMKKVRQFSSPSKLVFRFKIGHKIKEVMRRLDVIAKYTENFNFKMYVVSPRRRVERTPTDSYILIDSKVYGREEDRDKIVKMLTSSDDKDEISVIPIVGMGGLGKTTIAQLAYRDDRVARLARSIIESATTGNKCDISDMDQLQLRLQEVLRGKLFLLILDDVWNEDEEKWDELRKYFMCGSRGSKILVTTRSYKVAEIMGTMVPYALSGLSDDVCWSLFRERAFRGGEEETNPNLVAIGKKIVKKCGGLPLAAKALGGLLRSFDRDERTWLSVLYDSNFPEDESEILPALKSSYNHLPSSIKQCFAYCAIFPKGYEIKKDVLIQLWIAQSFIHESCGRGIELEDIGNEYFNYLLMRCFFQDIVRDEYGTILRCKMHNLVHNLAQSVGRTECMYVDNENWIESIHRRVRHVSVVGDRKKVAEVFTPLHKAESLRTFLILHPYRLDTVDVPHNLSLRFKGLRVLDLHGTSIKKLPISISKLKHLRYLDLSDTLITKLPTSFTSLLNLQTLKLLHVRYLVELPRDLRKMISLRHLEFDGCSMVSEMPLRMGQLAGLQTLTKFIVGKEDGRTLAELQDLNSLRGQLRIESLENVSNAVDAVRANLKNKPNLCRLELCWGYFSLKQKVVEDVINRLQPHPNLKELSMEGYPGIQIPPWMMKGCSYCRLVKISLSRCLKWECLSPLGQLPDLKELSIVKMDGVRYIGNELFYPDDDDNAAAMVDAVIFPSLIKLEVSSMCNLEEWSLLGFEVDDQGGNRQQQVILPCLQSLSIKYCPKLTSLQLGHLASLKQFDITRCPNLNCIPEDSITSLSSLCRLYIPRCFTLLGGALRCLTALEELHVYEEPEMECLPESMKDLTKLERLEIWDCPKLGCLPEWIDRLVSLRALELEDVPNLRNLPAAIKHLKSLDSLVIKRCPHLQKQCKMRGPEWRKISHIKHEWNRLEFGIIEERKQVLLEQIEDLDMKEDKGYFGEEDRKMRWDLKRQMEDILIKEETSLRQKSRMPLNEMVWFEGLDWPTLSAENREWLEKRFDLKEIKEVVFSMDRTKALGPDGFTMAFYQDWWDIVEKDFSNLRNPEPSGIGGVFKNEKGIVMALFSGPIGEGSFRAEILAAMEGVQRARELNISWLILEGDSKVVISWLKKEGNGL</sequence>
<dbReference type="InterPro" id="IPR044730">
    <property type="entry name" value="RNase_H-like_dom_plant"/>
</dbReference>
<dbReference type="RefSeq" id="XP_010269796.1">
    <property type="nucleotide sequence ID" value="XM_010271494.1"/>
</dbReference>
<name>A0A1U8APQ9_NELNU</name>